<accession>A0A0B0MHK3</accession>
<dbReference type="AlphaFoldDB" id="A0A0B0MHK3"/>
<organism evidence="2 3">
    <name type="scientific">Gossypium arboreum</name>
    <name type="common">Tree cotton</name>
    <name type="synonym">Gossypium nanking</name>
    <dbReference type="NCBI Taxonomy" id="29729"/>
    <lineage>
        <taxon>Eukaryota</taxon>
        <taxon>Viridiplantae</taxon>
        <taxon>Streptophyta</taxon>
        <taxon>Embryophyta</taxon>
        <taxon>Tracheophyta</taxon>
        <taxon>Spermatophyta</taxon>
        <taxon>Magnoliopsida</taxon>
        <taxon>eudicotyledons</taxon>
        <taxon>Gunneridae</taxon>
        <taxon>Pentapetalae</taxon>
        <taxon>rosids</taxon>
        <taxon>malvids</taxon>
        <taxon>Malvales</taxon>
        <taxon>Malvaceae</taxon>
        <taxon>Malvoideae</taxon>
        <taxon>Gossypium</taxon>
    </lineage>
</organism>
<keyword evidence="1" id="KW-0472">Membrane</keyword>
<evidence type="ECO:0000256" key="1">
    <source>
        <dbReference type="SAM" id="Phobius"/>
    </source>
</evidence>
<sequence length="61" mass="6980">MRHLEGTHGVGGNGLLKGSRLIHLRSQIHRQDWRSPFNFHLGVFGFSLCFVIFILLICFLS</sequence>
<feature type="transmembrane region" description="Helical" evidence="1">
    <location>
        <begin position="39"/>
        <end position="60"/>
    </location>
</feature>
<keyword evidence="2" id="KW-0575">Peroxidase</keyword>
<keyword evidence="1" id="KW-0812">Transmembrane</keyword>
<keyword evidence="1" id="KW-1133">Transmembrane helix</keyword>
<evidence type="ECO:0000313" key="3">
    <source>
        <dbReference type="Proteomes" id="UP000032142"/>
    </source>
</evidence>
<dbReference type="Proteomes" id="UP000032142">
    <property type="component" value="Unassembled WGS sequence"/>
</dbReference>
<keyword evidence="3" id="KW-1185">Reference proteome</keyword>
<keyword evidence="2" id="KW-0560">Oxidoreductase</keyword>
<dbReference type="GO" id="GO:0004601">
    <property type="term" value="F:peroxidase activity"/>
    <property type="evidence" value="ECO:0007669"/>
    <property type="project" value="UniProtKB-KW"/>
</dbReference>
<reference evidence="3" key="1">
    <citation type="submission" date="2014-09" db="EMBL/GenBank/DDBJ databases">
        <authorList>
            <person name="Mudge J."/>
            <person name="Ramaraj T."/>
            <person name="Lindquist I.E."/>
            <person name="Bharti A.K."/>
            <person name="Sundararajan A."/>
            <person name="Cameron C.T."/>
            <person name="Woodward J.E."/>
            <person name="May G.D."/>
            <person name="Brubaker C."/>
            <person name="Broadhvest J."/>
            <person name="Wilkins T.A."/>
        </authorList>
    </citation>
    <scope>NUCLEOTIDE SEQUENCE</scope>
    <source>
        <strain evidence="3">cv. AKA8401</strain>
    </source>
</reference>
<name>A0A0B0MHK3_GOSAR</name>
<comment type="caution">
    <text evidence="2">The sequence shown here is derived from an EMBL/GenBank/DDBJ whole genome shotgun (WGS) entry which is preliminary data.</text>
</comment>
<gene>
    <name evidence="2" type="ORF">F383_17460</name>
</gene>
<proteinExistence type="predicted"/>
<protein>
    <submittedName>
        <fullName evidence="2">Catalase-peroxidase</fullName>
    </submittedName>
</protein>
<dbReference type="EMBL" id="JRRC01097411">
    <property type="protein sequence ID" value="KHF99836.1"/>
    <property type="molecule type" value="Genomic_DNA"/>
</dbReference>
<evidence type="ECO:0000313" key="2">
    <source>
        <dbReference type="EMBL" id="KHF99836.1"/>
    </source>
</evidence>